<feature type="transmembrane region" description="Helical" evidence="2">
    <location>
        <begin position="162"/>
        <end position="184"/>
    </location>
</feature>
<dbReference type="PANTHER" id="PTHR28077:SF1">
    <property type="entry name" value="INOSITOL PHOSPHORYLCERAMIDE SYNTHASE REGULATORY SUBUNIT KEI1"/>
    <property type="match status" value="1"/>
</dbReference>
<evidence type="ECO:0008006" key="5">
    <source>
        <dbReference type="Google" id="ProtNLM"/>
    </source>
</evidence>
<evidence type="ECO:0000256" key="1">
    <source>
        <dbReference type="SAM" id="MobiDB-lite"/>
    </source>
</evidence>
<feature type="compositionally biased region" description="Polar residues" evidence="1">
    <location>
        <begin position="279"/>
        <end position="288"/>
    </location>
</feature>
<feature type="region of interest" description="Disordered" evidence="1">
    <location>
        <begin position="243"/>
        <end position="310"/>
    </location>
</feature>
<keyword evidence="2" id="KW-0812">Transmembrane</keyword>
<feature type="transmembrane region" description="Helical" evidence="2">
    <location>
        <begin position="88"/>
        <end position="115"/>
    </location>
</feature>
<dbReference type="InterPro" id="IPR013862">
    <property type="entry name" value="Kei1"/>
</dbReference>
<feature type="region of interest" description="Disordered" evidence="1">
    <location>
        <begin position="335"/>
        <end position="371"/>
    </location>
</feature>
<proteinExistence type="predicted"/>
<evidence type="ECO:0000256" key="2">
    <source>
        <dbReference type="SAM" id="Phobius"/>
    </source>
</evidence>
<name>A0AAD5W0B5_9AGAR</name>
<keyword evidence="2" id="KW-0472">Membrane</keyword>
<gene>
    <name evidence="3" type="ORF">NP233_g3447</name>
</gene>
<dbReference type="AlphaFoldDB" id="A0AAD5W0B5"/>
<comment type="caution">
    <text evidence="3">The sequence shown here is derived from an EMBL/GenBank/DDBJ whole genome shotgun (WGS) entry which is preliminary data.</text>
</comment>
<dbReference type="GO" id="GO:0006673">
    <property type="term" value="P:inositol phosphoceramide metabolic process"/>
    <property type="evidence" value="ECO:0007669"/>
    <property type="project" value="InterPro"/>
</dbReference>
<evidence type="ECO:0000313" key="3">
    <source>
        <dbReference type="EMBL" id="KAJ3571917.1"/>
    </source>
</evidence>
<dbReference type="EMBL" id="JANIEX010000165">
    <property type="protein sequence ID" value="KAJ3571917.1"/>
    <property type="molecule type" value="Genomic_DNA"/>
</dbReference>
<reference evidence="3" key="1">
    <citation type="submission" date="2022-07" db="EMBL/GenBank/DDBJ databases">
        <title>Genome Sequence of Leucocoprinus birnbaumii.</title>
        <authorList>
            <person name="Buettner E."/>
        </authorList>
    </citation>
    <scope>NUCLEOTIDE SEQUENCE</scope>
    <source>
        <strain evidence="3">VT141</strain>
    </source>
</reference>
<accession>A0AAD5W0B5</accession>
<feature type="compositionally biased region" description="Basic and acidic residues" evidence="1">
    <location>
        <begin position="362"/>
        <end position="371"/>
    </location>
</feature>
<sequence>MKLMLRPEWRLWPLSSFLGLIDLKTGVTIALLFALLNKVAGVYGLIAVLTGAGGSFAQLSLYIYSVVALVALTWGLRAVKDEDPKQTLYFAHLFAADHVLSTAWTVFFTLAWWIWTPHDGRRQANSAAQEAIKKTANITSHLTEEEREAAAMAIWNHEKGTAAFVIAISWLFKLYFALLIYSYATHLRKGSYRSLPFSRSSNYSSLPSNPNALGNSYESALDLADEESAGDFYHVPLRTTHTSLTTSHSNATNTTSSSVAPGRGHRRTTSASSNATATQHKPNGSLSSFADFVSAPGRHPRRPKNSLGALASAGNVAGARDRGMDIEEEVLFDEDEMTYVSGSSRTHSKMGTEGSSTAASTDEERGKHGSD</sequence>
<evidence type="ECO:0000313" key="4">
    <source>
        <dbReference type="Proteomes" id="UP001213000"/>
    </source>
</evidence>
<keyword evidence="2" id="KW-1133">Transmembrane helix</keyword>
<feature type="compositionally biased region" description="Low complexity" evidence="1">
    <location>
        <begin position="269"/>
        <end position="278"/>
    </location>
</feature>
<dbReference type="PANTHER" id="PTHR28077">
    <property type="entry name" value="INOSITOL PHOSPHORYLCERAMIDE SYNTHASE REGULATORY SUBUNIT KEI1"/>
    <property type="match status" value="1"/>
</dbReference>
<protein>
    <recommendedName>
        <fullName evidence="5">DUF1753-domain-containing protein</fullName>
    </recommendedName>
</protein>
<keyword evidence="4" id="KW-1185">Reference proteome</keyword>
<organism evidence="3 4">
    <name type="scientific">Leucocoprinus birnbaumii</name>
    <dbReference type="NCBI Taxonomy" id="56174"/>
    <lineage>
        <taxon>Eukaryota</taxon>
        <taxon>Fungi</taxon>
        <taxon>Dikarya</taxon>
        <taxon>Basidiomycota</taxon>
        <taxon>Agaricomycotina</taxon>
        <taxon>Agaricomycetes</taxon>
        <taxon>Agaricomycetidae</taxon>
        <taxon>Agaricales</taxon>
        <taxon>Agaricineae</taxon>
        <taxon>Agaricaceae</taxon>
        <taxon>Leucocoprinus</taxon>
    </lineage>
</organism>
<dbReference type="Pfam" id="PF08552">
    <property type="entry name" value="Kei1"/>
    <property type="match status" value="1"/>
</dbReference>
<feature type="transmembrane region" description="Helical" evidence="2">
    <location>
        <begin position="56"/>
        <end position="76"/>
    </location>
</feature>
<dbReference type="GO" id="GO:0070917">
    <property type="term" value="F:inositol phosphoceramide synthase regulator activity"/>
    <property type="evidence" value="ECO:0007669"/>
    <property type="project" value="InterPro"/>
</dbReference>
<dbReference type="GO" id="GO:0000139">
    <property type="term" value="C:Golgi membrane"/>
    <property type="evidence" value="ECO:0007669"/>
    <property type="project" value="TreeGrafter"/>
</dbReference>
<feature type="compositionally biased region" description="Low complexity" evidence="1">
    <location>
        <begin position="243"/>
        <end position="258"/>
    </location>
</feature>
<dbReference type="Proteomes" id="UP001213000">
    <property type="component" value="Unassembled WGS sequence"/>
</dbReference>
<dbReference type="GO" id="GO:0070916">
    <property type="term" value="C:inositol phosphoceramide synthase complex"/>
    <property type="evidence" value="ECO:0007669"/>
    <property type="project" value="TreeGrafter"/>
</dbReference>